<reference evidence="4" key="1">
    <citation type="journal article" date="2023" name="Commun. Biol.">
        <title>Genome analysis of Parmales, the sister group of diatoms, reveals the evolutionary specialization of diatoms from phago-mixotrophs to photoautotrophs.</title>
        <authorList>
            <person name="Ban H."/>
            <person name="Sato S."/>
            <person name="Yoshikawa S."/>
            <person name="Yamada K."/>
            <person name="Nakamura Y."/>
            <person name="Ichinomiya M."/>
            <person name="Sato N."/>
            <person name="Blanc-Mathieu R."/>
            <person name="Endo H."/>
            <person name="Kuwata A."/>
            <person name="Ogata H."/>
        </authorList>
    </citation>
    <scope>NUCLEOTIDE SEQUENCE [LARGE SCALE GENOMIC DNA]</scope>
    <source>
        <strain evidence="4">NIES 3701</strain>
    </source>
</reference>
<feature type="domain" description="GFO/IDH/MocA-like oxidoreductase" evidence="2">
    <location>
        <begin position="4"/>
        <end position="107"/>
    </location>
</feature>
<dbReference type="Proteomes" id="UP001165085">
    <property type="component" value="Unassembled WGS sequence"/>
</dbReference>
<dbReference type="EMBL" id="BRXY01000583">
    <property type="protein sequence ID" value="GMI01693.1"/>
    <property type="molecule type" value="Genomic_DNA"/>
</dbReference>
<evidence type="ECO:0000313" key="3">
    <source>
        <dbReference type="EMBL" id="GMI01693.1"/>
    </source>
</evidence>
<dbReference type="InterPro" id="IPR055170">
    <property type="entry name" value="GFO_IDH_MocA-like_dom"/>
</dbReference>
<organism evidence="3 4">
    <name type="scientific">Triparma strigata</name>
    <dbReference type="NCBI Taxonomy" id="1606541"/>
    <lineage>
        <taxon>Eukaryota</taxon>
        <taxon>Sar</taxon>
        <taxon>Stramenopiles</taxon>
        <taxon>Ochrophyta</taxon>
        <taxon>Bolidophyceae</taxon>
        <taxon>Parmales</taxon>
        <taxon>Triparmaceae</taxon>
        <taxon>Triparma</taxon>
    </lineage>
</organism>
<name>A0A9W7C9G6_9STRA</name>
<dbReference type="SUPFAM" id="SSF55347">
    <property type="entry name" value="Glyceraldehyde-3-phosphate dehydrogenase-like, C-terminal domain"/>
    <property type="match status" value="1"/>
</dbReference>
<evidence type="ECO:0000313" key="4">
    <source>
        <dbReference type="Proteomes" id="UP001165085"/>
    </source>
</evidence>
<evidence type="ECO:0000256" key="1">
    <source>
        <dbReference type="ARBA" id="ARBA00010928"/>
    </source>
</evidence>
<gene>
    <name evidence="3" type="ORF">TrST_g10387</name>
</gene>
<comment type="similarity">
    <text evidence="1">Belongs to the Gfo/Idh/MocA family.</text>
</comment>
<dbReference type="OrthoDB" id="446809at2759"/>
<evidence type="ECO:0000259" key="2">
    <source>
        <dbReference type="Pfam" id="PF22725"/>
    </source>
</evidence>
<comment type="caution">
    <text evidence="3">The sequence shown here is derived from an EMBL/GenBank/DDBJ whole genome shotgun (WGS) entry which is preliminary data.</text>
</comment>
<dbReference type="AlphaFoldDB" id="A0A9W7C9G6"/>
<sequence>MPAEKKGHWHFDKATSGGGLIMDLGSHIFDLLDHLLGTISNCSGVSVRACDTSPGEKDDVEDVVVGSWSHDMDRDGRQYKLPGVCEFNFAAGVNLDEVTITGTEGLIKFVTFSDDLPVFCSVGGEEEELEFESAGGVQEHVHAPLLEDVVKDLIQGTRDYPSTGESAARCNLVLDKLLERDEWK</sequence>
<accession>A0A9W7C9G6</accession>
<proteinExistence type="inferred from homology"/>
<protein>
    <recommendedName>
        <fullName evidence="2">GFO/IDH/MocA-like oxidoreductase domain-containing protein</fullName>
    </recommendedName>
</protein>
<keyword evidence="4" id="KW-1185">Reference proteome</keyword>
<dbReference type="Gene3D" id="3.30.360.10">
    <property type="entry name" value="Dihydrodipicolinate Reductase, domain 2"/>
    <property type="match status" value="1"/>
</dbReference>
<dbReference type="Pfam" id="PF22725">
    <property type="entry name" value="GFO_IDH_MocA_C3"/>
    <property type="match status" value="1"/>
</dbReference>